<dbReference type="SUPFAM" id="SSF56801">
    <property type="entry name" value="Acetyl-CoA synthetase-like"/>
    <property type="match status" value="1"/>
</dbReference>
<dbReference type="PANTHER" id="PTHR43201:SF6">
    <property type="entry name" value="ACYL COA SYNTHETASE (EUROFUNG)"/>
    <property type="match status" value="1"/>
</dbReference>
<keyword evidence="3" id="KW-1185">Reference proteome</keyword>
<comment type="caution">
    <text evidence="2">The sequence shown here is derived from an EMBL/GenBank/DDBJ whole genome shotgun (WGS) entry which is preliminary data.</text>
</comment>
<evidence type="ECO:0000313" key="2">
    <source>
        <dbReference type="EMBL" id="KAF5716921.1"/>
    </source>
</evidence>
<feature type="domain" description="AMP-binding enzyme C-terminal" evidence="1">
    <location>
        <begin position="945"/>
        <end position="995"/>
    </location>
</feature>
<dbReference type="Gene3D" id="3.30.300.30">
    <property type="match status" value="1"/>
</dbReference>
<dbReference type="InterPro" id="IPR042099">
    <property type="entry name" value="ANL_N_sf"/>
</dbReference>
<dbReference type="Gene3D" id="3.40.50.12780">
    <property type="entry name" value="N-terminal domain of ligase-like"/>
    <property type="match status" value="1"/>
</dbReference>
<gene>
    <name evidence="2" type="ORF">FMUND_6109</name>
</gene>
<name>A0A8H6DGS6_9HYPO</name>
<proteinExistence type="predicted"/>
<dbReference type="InterPro" id="IPR025110">
    <property type="entry name" value="AMP-bd_C"/>
</dbReference>
<accession>A0A8H6DGS6</accession>
<dbReference type="Pfam" id="PF13193">
    <property type="entry name" value="AMP-binding_C"/>
    <property type="match status" value="1"/>
</dbReference>
<dbReference type="InterPro" id="IPR045851">
    <property type="entry name" value="AMP-bd_C_sf"/>
</dbReference>
<dbReference type="Proteomes" id="UP000544331">
    <property type="component" value="Unassembled WGS sequence"/>
</dbReference>
<sequence>MSQPRANYYRNIPQPSFQRRPARCHALRKNGSDCTSVLQAPDHDFCFLHYSEKQRLYRQYKEEEAKLRALGDPTDKRSLETLEEMAQVGKKTIALRDEVNHRFFSQCTGNNRGHIKRILMIKSKVDLIDALIASKKSESPSGGCNGGISSTITEGETEGQVMVYQSLLSPAIPMSKLDHLARDSHILVLRTAMDHIRAAQVDKIYTMLPSLDDSSTLVHDKDDGKEREPDEGDHVLRNVFREYLVWTGDTDVLMIASKIETIDSFLRHSTKALDEYIKFFEALCSGRPDTSHFIRDAICDYLMPEDSPSITILGGRVSSKPHQRRMGVDGWDILYQYFSQDIDWCFLERYSVGYDDLVLVKKLAALRRYGSPGNGEPSWLHLDDDPAQECQTALFLGFVAQTKGFCDPRVPLAHAADGTVTEKQSRNYVVGRMSKSNPLAKKLIGELTSRVVRFIVYAYDREAHERVAQNDDLDSTWITRTRMASDQPGLAHANWKSEWSVKDILNDMEFFRSFRDRMMNKDYYEIIIIDRTERLGFDLLECVADALMQLSGISSDKDAIVNAVRDIIPSAEQDDFLKAIVGDTHPFARVSESIPCLGYEGNRSRAWDTQRKHLDILANSKDRQRWDIREVSILSGILSSMEAAGVISKAAKYSRPHAIPKLLMAIDGHEDLYFDYSGLFGGKDNLAAQLGKVTPDKSKGFLHNTTLHLEGDGLRHFAEEFKAANPEAVFSKGTIHTHYCTWPLPRMEEISWFADLNFCTPHGHLYKWNHLPFDCPLSFEVWQFFLHCEVNCKLPFVRATQTTFVICAKTPGEVGGNIKKMQDVADKMGWKASIPMAHRWTGELELLDVETLTFITSLDDPHDRMLTSLGRVLPHTAAKIVDTNGDIVPTGERGEICTTMRRDENGVLWMHTGDEGYLDEEGYGFITCGIKDLIIRGGENLSPSEVENQLLRHPATREACVVAVKDKIHGEVVAAFLQASSQEKKPSDEDIRDRVLFKLPEDILLHESLFHALHPTMKEWSHACYGRVKESPQDCVLLVNWYRTRSWLEFSQSDSYTELLSSLGSHSDVPVVTEVIDFARDYVTIAMSSHTELKRVYFPASISLETRKAVWDRVHRLGPSVAYGKKFEHRNPYKAGPSLGWIEGNVKWEGQEAVACVWVHKWKNQEAEENCKTTARYPHMKDGEFIKPLILDLFEQGLRDLGALGWEECHVNFETECYIP</sequence>
<organism evidence="2 3">
    <name type="scientific">Fusarium mundagurra</name>
    <dbReference type="NCBI Taxonomy" id="1567541"/>
    <lineage>
        <taxon>Eukaryota</taxon>
        <taxon>Fungi</taxon>
        <taxon>Dikarya</taxon>
        <taxon>Ascomycota</taxon>
        <taxon>Pezizomycotina</taxon>
        <taxon>Sordariomycetes</taxon>
        <taxon>Hypocreomycetidae</taxon>
        <taxon>Hypocreales</taxon>
        <taxon>Nectriaceae</taxon>
        <taxon>Fusarium</taxon>
        <taxon>Fusarium fujikuroi species complex</taxon>
    </lineage>
</organism>
<dbReference type="AlphaFoldDB" id="A0A8H6DGS6"/>
<dbReference type="EMBL" id="JAAOAN010000195">
    <property type="protein sequence ID" value="KAF5716921.1"/>
    <property type="molecule type" value="Genomic_DNA"/>
</dbReference>
<evidence type="ECO:0000313" key="3">
    <source>
        <dbReference type="Proteomes" id="UP000544331"/>
    </source>
</evidence>
<dbReference type="PANTHER" id="PTHR43201">
    <property type="entry name" value="ACYL-COA SYNTHETASE"/>
    <property type="match status" value="1"/>
</dbReference>
<evidence type="ECO:0000259" key="1">
    <source>
        <dbReference type="Pfam" id="PF13193"/>
    </source>
</evidence>
<protein>
    <recommendedName>
        <fullName evidence="1">AMP-binding enzyme C-terminal domain-containing protein</fullName>
    </recommendedName>
</protein>
<dbReference type="GO" id="GO:0031956">
    <property type="term" value="F:medium-chain fatty acid-CoA ligase activity"/>
    <property type="evidence" value="ECO:0007669"/>
    <property type="project" value="TreeGrafter"/>
</dbReference>
<dbReference type="GO" id="GO:0006631">
    <property type="term" value="P:fatty acid metabolic process"/>
    <property type="evidence" value="ECO:0007669"/>
    <property type="project" value="TreeGrafter"/>
</dbReference>
<dbReference type="OrthoDB" id="4993731at2759"/>
<reference evidence="2 3" key="1">
    <citation type="submission" date="2020-05" db="EMBL/GenBank/DDBJ databases">
        <title>Identification and distribution of gene clusters putatively required for synthesis of sphingolipid metabolism inhibitors in phylogenetically diverse species of the filamentous fungus Fusarium.</title>
        <authorList>
            <person name="Kim H.-S."/>
            <person name="Busman M."/>
            <person name="Brown D.W."/>
            <person name="Divon H."/>
            <person name="Uhlig S."/>
            <person name="Proctor R.H."/>
        </authorList>
    </citation>
    <scope>NUCLEOTIDE SEQUENCE [LARGE SCALE GENOMIC DNA]</scope>
    <source>
        <strain evidence="2 3">NRRL 66235</strain>
    </source>
</reference>